<dbReference type="EMBL" id="SZNT01000364">
    <property type="protein sequence ID" value="TKH08509.1"/>
    <property type="molecule type" value="Genomic_DNA"/>
</dbReference>
<keyword evidence="1" id="KW-0812">Transmembrane</keyword>
<accession>A0A9X8ZEM4</accession>
<keyword evidence="1" id="KW-0472">Membrane</keyword>
<dbReference type="RefSeq" id="WP_137024259.1">
    <property type="nucleotide sequence ID" value="NZ_SZNT01000364.1"/>
</dbReference>
<reference evidence="2 3" key="1">
    <citation type="journal article" date="2019" name="Environ. Microbiol.">
        <title>An active ?-lactamase is a part of an orchestrated cell wall stress resistance network of Bacillus subtilis and related rhizosphere species.</title>
        <authorList>
            <person name="Bucher T."/>
            <person name="Keren-Paz A."/>
            <person name="Hausser J."/>
            <person name="Olender T."/>
            <person name="Cytryn E."/>
            <person name="Kolodkin-Gal I."/>
        </authorList>
    </citation>
    <scope>NUCLEOTIDE SEQUENCE [LARGE SCALE GENOMIC DNA]</scope>
    <source>
        <strain evidence="2 3">I4</strain>
    </source>
</reference>
<feature type="transmembrane region" description="Helical" evidence="1">
    <location>
        <begin position="7"/>
        <end position="34"/>
    </location>
</feature>
<evidence type="ECO:0000313" key="3">
    <source>
        <dbReference type="Proteomes" id="UP000309170"/>
    </source>
</evidence>
<evidence type="ECO:0000313" key="2">
    <source>
        <dbReference type="EMBL" id="TKH08509.1"/>
    </source>
</evidence>
<sequence length="104" mass="11984">MEAILKFFLYLSTFATTIGFWIMSAMVHIYTIYITFVYEGIFWGAISIFTPGLAQLVWMFNFTKALGFLNTYNIIVIGVFVLQFVFALISTLIENKVEKIEEAK</sequence>
<dbReference type="Proteomes" id="UP000309170">
    <property type="component" value="Unassembled WGS sequence"/>
</dbReference>
<name>A0A9X8ZEM4_9BACI</name>
<proteinExistence type="predicted"/>
<gene>
    <name evidence="2" type="ORF">FC678_20125</name>
</gene>
<comment type="caution">
    <text evidence="2">The sequence shown here is derived from an EMBL/GenBank/DDBJ whole genome shotgun (WGS) entry which is preliminary data.</text>
</comment>
<feature type="transmembrane region" description="Helical" evidence="1">
    <location>
        <begin position="72"/>
        <end position="93"/>
    </location>
</feature>
<organism evidence="2 3">
    <name type="scientific">Peribacillus simplex</name>
    <dbReference type="NCBI Taxonomy" id="1478"/>
    <lineage>
        <taxon>Bacteria</taxon>
        <taxon>Bacillati</taxon>
        <taxon>Bacillota</taxon>
        <taxon>Bacilli</taxon>
        <taxon>Bacillales</taxon>
        <taxon>Bacillaceae</taxon>
        <taxon>Peribacillus</taxon>
    </lineage>
</organism>
<keyword evidence="1" id="KW-1133">Transmembrane helix</keyword>
<evidence type="ECO:0000256" key="1">
    <source>
        <dbReference type="SAM" id="Phobius"/>
    </source>
</evidence>
<protein>
    <submittedName>
        <fullName evidence="2">Uncharacterized protein</fullName>
    </submittedName>
</protein>
<dbReference type="AlphaFoldDB" id="A0A9X8ZEM4"/>
<feature type="transmembrane region" description="Helical" evidence="1">
    <location>
        <begin position="40"/>
        <end position="60"/>
    </location>
</feature>